<sequence>MEGATPQRSCGTCEASLGRTAIMAKNKSKGQKQKNVFHVLNKQTKQKNKAKPVTSSLKHINAAKKEKKVDSLNKIFTDVQREVKSVSKCTGQEPKKPAQVTREPPKELVNVDSAAQLFSQL</sequence>
<keyword evidence="3" id="KW-1185">Reference proteome</keyword>
<dbReference type="EMBL" id="JAFIRN010000004">
    <property type="protein sequence ID" value="KAG5849918.1"/>
    <property type="molecule type" value="Genomic_DNA"/>
</dbReference>
<dbReference type="GO" id="GO:0005730">
    <property type="term" value="C:nucleolus"/>
    <property type="evidence" value="ECO:0007669"/>
    <property type="project" value="TreeGrafter"/>
</dbReference>
<evidence type="ECO:0000313" key="2">
    <source>
        <dbReference type="EMBL" id="KAG5849918.1"/>
    </source>
</evidence>
<protein>
    <submittedName>
        <fullName evidence="2">Uncharacterized protein</fullName>
    </submittedName>
</protein>
<evidence type="ECO:0000256" key="1">
    <source>
        <dbReference type="SAM" id="MobiDB-lite"/>
    </source>
</evidence>
<dbReference type="Proteomes" id="UP001044222">
    <property type="component" value="Unassembled WGS sequence"/>
</dbReference>
<dbReference type="Pfam" id="PF15679">
    <property type="entry name" value="DUF4665"/>
    <property type="match status" value="1"/>
</dbReference>
<organism evidence="2 3">
    <name type="scientific">Anguilla anguilla</name>
    <name type="common">European freshwater eel</name>
    <name type="synonym">Muraena anguilla</name>
    <dbReference type="NCBI Taxonomy" id="7936"/>
    <lineage>
        <taxon>Eukaryota</taxon>
        <taxon>Metazoa</taxon>
        <taxon>Chordata</taxon>
        <taxon>Craniata</taxon>
        <taxon>Vertebrata</taxon>
        <taxon>Euteleostomi</taxon>
        <taxon>Actinopterygii</taxon>
        <taxon>Neopterygii</taxon>
        <taxon>Teleostei</taxon>
        <taxon>Anguilliformes</taxon>
        <taxon>Anguillidae</taxon>
        <taxon>Anguilla</taxon>
    </lineage>
</organism>
<dbReference type="InterPro" id="IPR031389">
    <property type="entry name" value="RBIS"/>
</dbReference>
<feature type="region of interest" description="Disordered" evidence="1">
    <location>
        <begin position="86"/>
        <end position="112"/>
    </location>
</feature>
<evidence type="ECO:0000313" key="3">
    <source>
        <dbReference type="Proteomes" id="UP001044222"/>
    </source>
</evidence>
<dbReference type="PANTHER" id="PTHR35544">
    <property type="entry name" value="RIBOSOMAL BIOGENESIS FACTOR"/>
    <property type="match status" value="1"/>
</dbReference>
<reference evidence="2" key="1">
    <citation type="submission" date="2021-01" db="EMBL/GenBank/DDBJ databases">
        <title>A chromosome-scale assembly of European eel, Anguilla anguilla.</title>
        <authorList>
            <person name="Henkel C."/>
            <person name="Jong-Raadsen S.A."/>
            <person name="Dufour S."/>
            <person name="Weltzien F.-A."/>
            <person name="Palstra A.P."/>
            <person name="Pelster B."/>
            <person name="Spaink H.P."/>
            <person name="Van Den Thillart G.E."/>
            <person name="Jansen H."/>
            <person name="Zahm M."/>
            <person name="Klopp C."/>
            <person name="Cedric C."/>
            <person name="Louis A."/>
            <person name="Berthelot C."/>
            <person name="Parey E."/>
            <person name="Roest Crollius H."/>
            <person name="Montfort J."/>
            <person name="Robinson-Rechavi M."/>
            <person name="Bucao C."/>
            <person name="Bouchez O."/>
            <person name="Gislard M."/>
            <person name="Lluch J."/>
            <person name="Milhes M."/>
            <person name="Lampietro C."/>
            <person name="Lopez Roques C."/>
            <person name="Donnadieu C."/>
            <person name="Braasch I."/>
            <person name="Desvignes T."/>
            <person name="Postlethwait J."/>
            <person name="Bobe J."/>
            <person name="Guiguen Y."/>
            <person name="Dirks R."/>
        </authorList>
    </citation>
    <scope>NUCLEOTIDE SEQUENCE</scope>
    <source>
        <strain evidence="2">Tag_6206</strain>
        <tissue evidence="2">Liver</tissue>
    </source>
</reference>
<proteinExistence type="predicted"/>
<comment type="caution">
    <text evidence="2">The sequence shown here is derived from an EMBL/GenBank/DDBJ whole genome shotgun (WGS) entry which is preliminary data.</text>
</comment>
<dbReference type="GO" id="GO:0042254">
    <property type="term" value="P:ribosome biogenesis"/>
    <property type="evidence" value="ECO:0007669"/>
    <property type="project" value="InterPro"/>
</dbReference>
<name>A0A9D3MLH4_ANGAN</name>
<dbReference type="AlphaFoldDB" id="A0A9D3MLH4"/>
<dbReference type="PANTHER" id="PTHR35544:SF4">
    <property type="entry name" value="RIBOSOMAL BIOGENESIS FACTOR"/>
    <property type="match status" value="1"/>
</dbReference>
<accession>A0A9D3MLH4</accession>
<gene>
    <name evidence="2" type="ORF">ANANG_G00076800</name>
</gene>